<reference evidence="10" key="1">
    <citation type="submission" date="2017-09" db="EMBL/GenBank/DDBJ databases">
        <title>Depth-based differentiation of microbial function through sediment-hosted aquifers and enrichment of novel symbionts in the deep terrestrial subsurface.</title>
        <authorList>
            <person name="Probst A.J."/>
            <person name="Ladd B."/>
            <person name="Jarett J.K."/>
            <person name="Geller-Mcgrath D.E."/>
            <person name="Sieber C.M.K."/>
            <person name="Emerson J.B."/>
            <person name="Anantharaman K."/>
            <person name="Thomas B.C."/>
            <person name="Malmstrom R."/>
            <person name="Stieglmeier M."/>
            <person name="Klingl A."/>
            <person name="Woyke T."/>
            <person name="Ryan C.M."/>
            <person name="Banfield J.F."/>
        </authorList>
    </citation>
    <scope>NUCLEOTIDE SEQUENCE [LARGE SCALE GENOMIC DNA]</scope>
</reference>
<evidence type="ECO:0000256" key="4">
    <source>
        <dbReference type="ARBA" id="ARBA00022692"/>
    </source>
</evidence>
<feature type="transmembrane region" description="Helical" evidence="8">
    <location>
        <begin position="119"/>
        <end position="140"/>
    </location>
</feature>
<dbReference type="Gene3D" id="1.20.1730.10">
    <property type="entry name" value="Sodium/glucose cotransporter"/>
    <property type="match status" value="1"/>
</dbReference>
<name>A0A2M6W3W0_9BACT</name>
<comment type="caution">
    <text evidence="9">The sequence shown here is derived from an EMBL/GenBank/DDBJ whole genome shotgun (WGS) entry which is preliminary data.</text>
</comment>
<keyword evidence="4 8" id="KW-0812">Transmembrane</keyword>
<evidence type="ECO:0000256" key="3">
    <source>
        <dbReference type="ARBA" id="ARBA00022448"/>
    </source>
</evidence>
<dbReference type="InterPro" id="IPR050277">
    <property type="entry name" value="Sodium:Solute_Symporter"/>
</dbReference>
<dbReference type="GO" id="GO:0022857">
    <property type="term" value="F:transmembrane transporter activity"/>
    <property type="evidence" value="ECO:0007669"/>
    <property type="project" value="InterPro"/>
</dbReference>
<feature type="transmembrane region" description="Helical" evidence="8">
    <location>
        <begin position="396"/>
        <end position="414"/>
    </location>
</feature>
<dbReference type="CDD" id="cd10322">
    <property type="entry name" value="SLC5sbd"/>
    <property type="match status" value="1"/>
</dbReference>
<dbReference type="PANTHER" id="PTHR48086">
    <property type="entry name" value="SODIUM/PROLINE SYMPORTER-RELATED"/>
    <property type="match status" value="1"/>
</dbReference>
<evidence type="ECO:0000256" key="7">
    <source>
        <dbReference type="RuleBase" id="RU362091"/>
    </source>
</evidence>
<feature type="transmembrane region" description="Helical" evidence="8">
    <location>
        <begin position="211"/>
        <end position="232"/>
    </location>
</feature>
<sequence length="451" mass="50512">MTLTILFFLIYIAIVVIIGIVSSRKETEEDFMIANRKISGVQVAATMSAGFFDGATLSIYLAYIYLYGMSATWLFVGLAIGFILLRKYYAHIIKRKADEARAYTMPEYFFKIFGKRNGLMFSFLLVLQYFLLMAVNFIIAGKVLSLIFPLPYYISVIIGGIVILTYLLLAGFKAVIKTDFFQLVIMFVMTLTVAIFLFGKTSIPMSEFNPISLGYGNLIGFLLLGSIGILVAPDLWQRIFATKDEKNLKRGLGYSAIILPLLAIIISIVGLATKQFFPSILPENALITGFSNLLPFGLKEFGMVLLYAVALSSSDTITFMISSIFTRDLKNYTKKYSEESMKKLTRFFMLLFVVITVIVAISYQNIIALGLSMGSLSLALFPAILGSFYWKLNERAVFWSLFISFVSVIIIFIADKITPENAAISLPVAIISLFVLQKIFNRKKMTIVPNQ</sequence>
<evidence type="ECO:0000256" key="1">
    <source>
        <dbReference type="ARBA" id="ARBA00004141"/>
    </source>
</evidence>
<protein>
    <recommendedName>
        <fullName evidence="11">Sodium:solute symporter</fullName>
    </recommendedName>
</protein>
<feature type="transmembrane region" description="Helical" evidence="8">
    <location>
        <begin position="304"/>
        <end position="326"/>
    </location>
</feature>
<proteinExistence type="inferred from homology"/>
<evidence type="ECO:0000256" key="6">
    <source>
        <dbReference type="ARBA" id="ARBA00023136"/>
    </source>
</evidence>
<feature type="transmembrane region" description="Helical" evidence="8">
    <location>
        <begin position="420"/>
        <end position="436"/>
    </location>
</feature>
<organism evidence="9 10">
    <name type="scientific">Candidatus Magasanikbacteria bacterium CG10_big_fil_rev_8_21_14_0_10_40_10</name>
    <dbReference type="NCBI Taxonomy" id="1974648"/>
    <lineage>
        <taxon>Bacteria</taxon>
        <taxon>Candidatus Magasanikiibacteriota</taxon>
    </lineage>
</organism>
<evidence type="ECO:0000256" key="8">
    <source>
        <dbReference type="SAM" id="Phobius"/>
    </source>
</evidence>
<gene>
    <name evidence="9" type="ORF">COU31_02790</name>
</gene>
<evidence type="ECO:0000256" key="2">
    <source>
        <dbReference type="ARBA" id="ARBA00006434"/>
    </source>
</evidence>
<dbReference type="Pfam" id="PF00474">
    <property type="entry name" value="SSF"/>
    <property type="match status" value="1"/>
</dbReference>
<keyword evidence="3" id="KW-0813">Transport</keyword>
<dbReference type="Proteomes" id="UP000231183">
    <property type="component" value="Unassembled WGS sequence"/>
</dbReference>
<feature type="transmembrane region" description="Helical" evidence="8">
    <location>
        <begin position="6"/>
        <end position="22"/>
    </location>
</feature>
<comment type="subcellular location">
    <subcellularLocation>
        <location evidence="1">Membrane</location>
        <topology evidence="1">Multi-pass membrane protein</topology>
    </subcellularLocation>
</comment>
<comment type="similarity">
    <text evidence="2 7">Belongs to the sodium:solute symporter (SSF) (TC 2.A.21) family.</text>
</comment>
<evidence type="ECO:0000313" key="9">
    <source>
        <dbReference type="EMBL" id="PIT87472.1"/>
    </source>
</evidence>
<dbReference type="InterPro" id="IPR001734">
    <property type="entry name" value="Na/solute_symporter"/>
</dbReference>
<feature type="transmembrane region" description="Helical" evidence="8">
    <location>
        <begin position="146"/>
        <end position="168"/>
    </location>
</feature>
<feature type="transmembrane region" description="Helical" evidence="8">
    <location>
        <begin position="369"/>
        <end position="389"/>
    </location>
</feature>
<dbReference type="PROSITE" id="PS50283">
    <property type="entry name" value="NA_SOLUT_SYMP_3"/>
    <property type="match status" value="1"/>
</dbReference>
<dbReference type="PANTHER" id="PTHR48086:SF7">
    <property type="entry name" value="SODIUM-SOLUTE SYMPORTER-RELATED"/>
    <property type="match status" value="1"/>
</dbReference>
<dbReference type="InterPro" id="IPR038377">
    <property type="entry name" value="Na/Glc_symporter_sf"/>
</dbReference>
<feature type="transmembrane region" description="Helical" evidence="8">
    <location>
        <begin position="347"/>
        <end position="363"/>
    </location>
</feature>
<evidence type="ECO:0000313" key="10">
    <source>
        <dbReference type="Proteomes" id="UP000231183"/>
    </source>
</evidence>
<dbReference type="AlphaFoldDB" id="A0A2M6W3W0"/>
<evidence type="ECO:0008006" key="11">
    <source>
        <dbReference type="Google" id="ProtNLM"/>
    </source>
</evidence>
<dbReference type="EMBL" id="PFBX01000026">
    <property type="protein sequence ID" value="PIT87472.1"/>
    <property type="molecule type" value="Genomic_DNA"/>
</dbReference>
<keyword evidence="6 8" id="KW-0472">Membrane</keyword>
<feature type="transmembrane region" description="Helical" evidence="8">
    <location>
        <begin position="180"/>
        <end position="199"/>
    </location>
</feature>
<dbReference type="GO" id="GO:0005886">
    <property type="term" value="C:plasma membrane"/>
    <property type="evidence" value="ECO:0007669"/>
    <property type="project" value="TreeGrafter"/>
</dbReference>
<feature type="transmembrane region" description="Helical" evidence="8">
    <location>
        <begin position="71"/>
        <end position="89"/>
    </location>
</feature>
<feature type="transmembrane region" description="Helical" evidence="8">
    <location>
        <begin position="252"/>
        <end position="272"/>
    </location>
</feature>
<accession>A0A2M6W3W0</accession>
<keyword evidence="5 8" id="KW-1133">Transmembrane helix</keyword>
<evidence type="ECO:0000256" key="5">
    <source>
        <dbReference type="ARBA" id="ARBA00022989"/>
    </source>
</evidence>